<sequence length="250" mass="27886">FESEGSRIQGQLRDVSALLQFTDGMNNKRSTIHSRLRHESLALIAASFVFTDGESAKLADFASSTSRFNAFSKRIGYQPATADAAAFYSPLKAEVLFKDYDRTMNVNKIFRGPLLLIIYACIIRGPQGATGLFEGKSKLPAAKVSQRIYRIKRSTPAAIAASGTWAIWLLSSDTQLSSDGEGDETQIDYKQYFETFLRQICEGLRDEADWAFELFQYWDDVLFPTAENSLGQNTSADRQAVRADINAMDD</sequence>
<evidence type="ECO:0000313" key="1">
    <source>
        <dbReference type="EMBL" id="KAJ7652624.1"/>
    </source>
</evidence>
<organism evidence="1 2">
    <name type="scientific">Mycena rosella</name>
    <name type="common">Pink bonnet</name>
    <name type="synonym">Agaricus rosellus</name>
    <dbReference type="NCBI Taxonomy" id="1033263"/>
    <lineage>
        <taxon>Eukaryota</taxon>
        <taxon>Fungi</taxon>
        <taxon>Dikarya</taxon>
        <taxon>Basidiomycota</taxon>
        <taxon>Agaricomycotina</taxon>
        <taxon>Agaricomycetes</taxon>
        <taxon>Agaricomycetidae</taxon>
        <taxon>Agaricales</taxon>
        <taxon>Marasmiineae</taxon>
        <taxon>Mycenaceae</taxon>
        <taxon>Mycena</taxon>
    </lineage>
</organism>
<dbReference type="InterPro" id="IPR046521">
    <property type="entry name" value="DUF6698"/>
</dbReference>
<protein>
    <submittedName>
        <fullName evidence="1">Uncharacterized protein</fullName>
    </submittedName>
</protein>
<dbReference type="Pfam" id="PF20414">
    <property type="entry name" value="DUF6698"/>
    <property type="match status" value="1"/>
</dbReference>
<dbReference type="Proteomes" id="UP001221757">
    <property type="component" value="Unassembled WGS sequence"/>
</dbReference>
<keyword evidence="2" id="KW-1185">Reference proteome</keyword>
<gene>
    <name evidence="1" type="ORF">B0H17DRAFT_856933</name>
</gene>
<dbReference type="EMBL" id="JARKIE010000344">
    <property type="protein sequence ID" value="KAJ7652624.1"/>
    <property type="molecule type" value="Genomic_DNA"/>
</dbReference>
<name>A0AAD7G0A3_MYCRO</name>
<evidence type="ECO:0000313" key="2">
    <source>
        <dbReference type="Proteomes" id="UP001221757"/>
    </source>
</evidence>
<proteinExistence type="predicted"/>
<dbReference type="AlphaFoldDB" id="A0AAD7G0A3"/>
<comment type="caution">
    <text evidence="1">The sequence shown here is derived from an EMBL/GenBank/DDBJ whole genome shotgun (WGS) entry which is preliminary data.</text>
</comment>
<reference evidence="1" key="1">
    <citation type="submission" date="2023-03" db="EMBL/GenBank/DDBJ databases">
        <title>Massive genome expansion in bonnet fungi (Mycena s.s.) driven by repeated elements and novel gene families across ecological guilds.</title>
        <authorList>
            <consortium name="Lawrence Berkeley National Laboratory"/>
            <person name="Harder C.B."/>
            <person name="Miyauchi S."/>
            <person name="Viragh M."/>
            <person name="Kuo A."/>
            <person name="Thoen E."/>
            <person name="Andreopoulos B."/>
            <person name="Lu D."/>
            <person name="Skrede I."/>
            <person name="Drula E."/>
            <person name="Henrissat B."/>
            <person name="Morin E."/>
            <person name="Kohler A."/>
            <person name="Barry K."/>
            <person name="LaButti K."/>
            <person name="Morin E."/>
            <person name="Salamov A."/>
            <person name="Lipzen A."/>
            <person name="Mereny Z."/>
            <person name="Hegedus B."/>
            <person name="Baldrian P."/>
            <person name="Stursova M."/>
            <person name="Weitz H."/>
            <person name="Taylor A."/>
            <person name="Grigoriev I.V."/>
            <person name="Nagy L.G."/>
            <person name="Martin F."/>
            <person name="Kauserud H."/>
        </authorList>
    </citation>
    <scope>NUCLEOTIDE SEQUENCE</scope>
    <source>
        <strain evidence="1">CBHHK067</strain>
    </source>
</reference>
<accession>A0AAD7G0A3</accession>
<feature type="non-terminal residue" evidence="1">
    <location>
        <position position="250"/>
    </location>
</feature>
<feature type="non-terminal residue" evidence="1">
    <location>
        <position position="1"/>
    </location>
</feature>